<evidence type="ECO:0000256" key="6">
    <source>
        <dbReference type="ARBA" id="ARBA00022989"/>
    </source>
</evidence>
<gene>
    <name evidence="9" type="ORF">H9868_09715</name>
</gene>
<feature type="transmembrane region" description="Helical" evidence="8">
    <location>
        <begin position="6"/>
        <end position="26"/>
    </location>
</feature>
<feature type="transmembrane region" description="Helical" evidence="8">
    <location>
        <begin position="251"/>
        <end position="272"/>
    </location>
</feature>
<dbReference type="EMBL" id="DXGA01000210">
    <property type="protein sequence ID" value="HIW94796.1"/>
    <property type="molecule type" value="Genomic_DNA"/>
</dbReference>
<comment type="subcellular location">
    <subcellularLocation>
        <location evidence="1">Cell membrane</location>
        <topology evidence="1">Multi-pass membrane protein</topology>
    </subcellularLocation>
</comment>
<dbReference type="InterPro" id="IPR004776">
    <property type="entry name" value="Mem_transp_PIN-like"/>
</dbReference>
<dbReference type="Proteomes" id="UP000824192">
    <property type="component" value="Unassembled WGS sequence"/>
</dbReference>
<keyword evidence="4" id="KW-1003">Cell membrane</keyword>
<evidence type="ECO:0000313" key="10">
    <source>
        <dbReference type="Proteomes" id="UP000824192"/>
    </source>
</evidence>
<feature type="transmembrane region" description="Helical" evidence="8">
    <location>
        <begin position="64"/>
        <end position="87"/>
    </location>
</feature>
<dbReference type="PANTHER" id="PTHR36838:SF1">
    <property type="entry name" value="SLR1864 PROTEIN"/>
    <property type="match status" value="1"/>
</dbReference>
<reference evidence="9" key="1">
    <citation type="journal article" date="2021" name="PeerJ">
        <title>Extensive microbial diversity within the chicken gut microbiome revealed by metagenomics and culture.</title>
        <authorList>
            <person name="Gilroy R."/>
            <person name="Ravi A."/>
            <person name="Getino M."/>
            <person name="Pursley I."/>
            <person name="Horton D.L."/>
            <person name="Alikhan N.F."/>
            <person name="Baker D."/>
            <person name="Gharbi K."/>
            <person name="Hall N."/>
            <person name="Watson M."/>
            <person name="Adriaenssens E.M."/>
            <person name="Foster-Nyarko E."/>
            <person name="Jarju S."/>
            <person name="Secka A."/>
            <person name="Antonio M."/>
            <person name="Oren A."/>
            <person name="Chaudhuri R.R."/>
            <person name="La Ragione R."/>
            <person name="Hildebrand F."/>
            <person name="Pallen M.J."/>
        </authorList>
    </citation>
    <scope>NUCLEOTIDE SEQUENCE</scope>
    <source>
        <strain evidence="9">ChiGjej6B6-1540</strain>
    </source>
</reference>
<dbReference type="Pfam" id="PF03547">
    <property type="entry name" value="Mem_trans"/>
    <property type="match status" value="2"/>
</dbReference>
<keyword evidence="7 8" id="KW-0472">Membrane</keyword>
<name>A0A9D1RY01_9FIRM</name>
<feature type="transmembrane region" description="Helical" evidence="8">
    <location>
        <begin position="160"/>
        <end position="180"/>
    </location>
</feature>
<evidence type="ECO:0000256" key="8">
    <source>
        <dbReference type="SAM" id="Phobius"/>
    </source>
</evidence>
<feature type="transmembrane region" description="Helical" evidence="8">
    <location>
        <begin position="126"/>
        <end position="148"/>
    </location>
</feature>
<accession>A0A9D1RY01</accession>
<dbReference type="AlphaFoldDB" id="A0A9D1RY01"/>
<dbReference type="PANTHER" id="PTHR36838">
    <property type="entry name" value="AUXIN EFFLUX CARRIER FAMILY PROTEIN"/>
    <property type="match status" value="1"/>
</dbReference>
<dbReference type="GO" id="GO:0055085">
    <property type="term" value="P:transmembrane transport"/>
    <property type="evidence" value="ECO:0007669"/>
    <property type="project" value="InterPro"/>
</dbReference>
<comment type="caution">
    <text evidence="9">The sequence shown here is derived from an EMBL/GenBank/DDBJ whole genome shotgun (WGS) entry which is preliminary data.</text>
</comment>
<feature type="transmembrane region" description="Helical" evidence="8">
    <location>
        <begin position="228"/>
        <end position="245"/>
    </location>
</feature>
<feature type="transmembrane region" description="Helical" evidence="8">
    <location>
        <begin position="186"/>
        <end position="207"/>
    </location>
</feature>
<feature type="transmembrane region" description="Helical" evidence="8">
    <location>
        <begin position="99"/>
        <end position="120"/>
    </location>
</feature>
<keyword evidence="6 8" id="KW-1133">Transmembrane helix</keyword>
<evidence type="ECO:0000256" key="2">
    <source>
        <dbReference type="ARBA" id="ARBA00010145"/>
    </source>
</evidence>
<evidence type="ECO:0000256" key="4">
    <source>
        <dbReference type="ARBA" id="ARBA00022475"/>
    </source>
</evidence>
<protein>
    <submittedName>
        <fullName evidence="9">AEC family transporter</fullName>
    </submittedName>
</protein>
<comment type="similarity">
    <text evidence="2">Belongs to the auxin efflux carrier (TC 2.A.69) family.</text>
</comment>
<sequence length="308" mass="33537">MLDRILVVFSQVVTLFLLMGVGFFLAKKEKLTQHGVTECTYLLLYLVAPCIIIESLQVDRDPALTHSVLLCSAATAGLYLLYILLSLPTFRKQPQKTRSVLQFGAVYGNLGFMGIPLIQAVLGERAILFVVFVLAIFTVCYWIHGVILMGGRDSFSLKNAILNPGVVPLFIALPLFITGWRLPSMVNSAVSFLADLNTPLAMVVIGAQMARSDLLSIFRQPRLYTASAFRLLLCPVITALVLLPLNMDPILYATMVILGGTPTAGVTSMFAQRFEQDTPTAAQLVSLSTLLSIVTLPLCAALAEVLSR</sequence>
<evidence type="ECO:0000256" key="1">
    <source>
        <dbReference type="ARBA" id="ARBA00004651"/>
    </source>
</evidence>
<dbReference type="InterPro" id="IPR038770">
    <property type="entry name" value="Na+/solute_symporter_sf"/>
</dbReference>
<evidence type="ECO:0000256" key="5">
    <source>
        <dbReference type="ARBA" id="ARBA00022692"/>
    </source>
</evidence>
<proteinExistence type="inferred from homology"/>
<evidence type="ECO:0000256" key="7">
    <source>
        <dbReference type="ARBA" id="ARBA00023136"/>
    </source>
</evidence>
<reference evidence="9" key="2">
    <citation type="submission" date="2021-04" db="EMBL/GenBank/DDBJ databases">
        <authorList>
            <person name="Gilroy R."/>
        </authorList>
    </citation>
    <scope>NUCLEOTIDE SEQUENCE</scope>
    <source>
        <strain evidence="9">ChiGjej6B6-1540</strain>
    </source>
</reference>
<evidence type="ECO:0000256" key="3">
    <source>
        <dbReference type="ARBA" id="ARBA00022448"/>
    </source>
</evidence>
<feature type="transmembrane region" description="Helical" evidence="8">
    <location>
        <begin position="38"/>
        <end position="58"/>
    </location>
</feature>
<feature type="transmembrane region" description="Helical" evidence="8">
    <location>
        <begin position="284"/>
        <end position="303"/>
    </location>
</feature>
<dbReference type="Gene3D" id="1.20.1530.20">
    <property type="match status" value="1"/>
</dbReference>
<keyword evidence="3" id="KW-0813">Transport</keyword>
<evidence type="ECO:0000313" key="9">
    <source>
        <dbReference type="EMBL" id="HIW94796.1"/>
    </source>
</evidence>
<organism evidence="9 10">
    <name type="scientific">Candidatus Flavonifractor merdipullorum</name>
    <dbReference type="NCBI Taxonomy" id="2838590"/>
    <lineage>
        <taxon>Bacteria</taxon>
        <taxon>Bacillati</taxon>
        <taxon>Bacillota</taxon>
        <taxon>Clostridia</taxon>
        <taxon>Eubacteriales</taxon>
        <taxon>Oscillospiraceae</taxon>
        <taxon>Flavonifractor</taxon>
    </lineage>
</organism>
<keyword evidence="5 8" id="KW-0812">Transmembrane</keyword>
<dbReference type="GO" id="GO:0005886">
    <property type="term" value="C:plasma membrane"/>
    <property type="evidence" value="ECO:0007669"/>
    <property type="project" value="UniProtKB-SubCell"/>
</dbReference>